<dbReference type="Pfam" id="PF01833">
    <property type="entry name" value="TIG"/>
    <property type="match status" value="7"/>
</dbReference>
<dbReference type="OrthoDB" id="120976at2759"/>
<accession>A0A7K4JVS0</accession>
<evidence type="ECO:0000313" key="3">
    <source>
        <dbReference type="EMBL" id="NWI08129.1"/>
    </source>
</evidence>
<reference evidence="3 4" key="1">
    <citation type="submission" date="2019-09" db="EMBL/GenBank/DDBJ databases">
        <title>Bird 10,000 Genomes (B10K) Project - Family phase.</title>
        <authorList>
            <person name="Zhang G."/>
        </authorList>
    </citation>
    <scope>NUCLEOTIDE SEQUENCE [LARGE SCALE GENOMIC DNA]</scope>
    <source>
        <strain evidence="3">B10K-MSB-42743</strain>
        <tissue evidence="3">Heart</tissue>
    </source>
</reference>
<dbReference type="Proteomes" id="UP000545332">
    <property type="component" value="Unassembled WGS sequence"/>
</dbReference>
<comment type="caution">
    <text evidence="3">The sequence shown here is derived from an EMBL/GenBank/DDBJ whole genome shotgun (WGS) entry which is preliminary data.</text>
</comment>
<feature type="non-terminal residue" evidence="3">
    <location>
        <position position="1"/>
    </location>
</feature>
<dbReference type="EMBL" id="VWPX01000041">
    <property type="protein sequence ID" value="NWI08129.1"/>
    <property type="molecule type" value="Genomic_DNA"/>
</dbReference>
<dbReference type="InterPro" id="IPR002909">
    <property type="entry name" value="IPT_dom"/>
</dbReference>
<evidence type="ECO:0000256" key="1">
    <source>
        <dbReference type="ARBA" id="ARBA00022729"/>
    </source>
</evidence>
<evidence type="ECO:0000313" key="4">
    <source>
        <dbReference type="Proteomes" id="UP000545332"/>
    </source>
</evidence>
<dbReference type="InterPro" id="IPR013783">
    <property type="entry name" value="Ig-like_fold"/>
</dbReference>
<organism evidence="3 4">
    <name type="scientific">Crypturellus soui</name>
    <dbReference type="NCBI Taxonomy" id="458187"/>
    <lineage>
        <taxon>Eukaryota</taxon>
        <taxon>Metazoa</taxon>
        <taxon>Chordata</taxon>
        <taxon>Craniata</taxon>
        <taxon>Vertebrata</taxon>
        <taxon>Euteleostomi</taxon>
        <taxon>Archelosauria</taxon>
        <taxon>Archosauria</taxon>
        <taxon>Dinosauria</taxon>
        <taxon>Saurischia</taxon>
        <taxon>Theropoda</taxon>
        <taxon>Coelurosauria</taxon>
        <taxon>Aves</taxon>
        <taxon>Palaeognathae</taxon>
        <taxon>Tinamiformes</taxon>
        <taxon>Tinamidae</taxon>
        <taxon>Crypturellus</taxon>
    </lineage>
</organism>
<name>A0A7K4JVS0_9AVES</name>
<dbReference type="PANTHER" id="PTHR46769:SF1">
    <property type="entry name" value="FIBROCYSTIN"/>
    <property type="match status" value="1"/>
</dbReference>
<dbReference type="SUPFAM" id="SSF81296">
    <property type="entry name" value="E set domains"/>
    <property type="match status" value="8"/>
</dbReference>
<feature type="domain" description="PA14" evidence="2">
    <location>
        <begin position="90"/>
        <end position="247"/>
    </location>
</feature>
<dbReference type="InterPro" id="IPR052387">
    <property type="entry name" value="Fibrocystin"/>
</dbReference>
<dbReference type="InterPro" id="IPR037524">
    <property type="entry name" value="PA14/GLEYA"/>
</dbReference>
<keyword evidence="4" id="KW-1185">Reference proteome</keyword>
<dbReference type="InterPro" id="IPR014756">
    <property type="entry name" value="Ig_E-set"/>
</dbReference>
<evidence type="ECO:0000259" key="2">
    <source>
        <dbReference type="PROSITE" id="PS51820"/>
    </source>
</evidence>
<proteinExistence type="predicted"/>
<dbReference type="SMART" id="SM00429">
    <property type="entry name" value="IPT"/>
    <property type="match status" value="5"/>
</dbReference>
<dbReference type="PROSITE" id="PS51820">
    <property type="entry name" value="PA14"/>
    <property type="match status" value="1"/>
</dbReference>
<sequence>RSAVHKDAWLISAKQDLFLYQTHSEIASVFPASGSLGGGTELTIVGDFFEEPVQVTIAGVRCKVQHLSAQKISCTTEPVSKGRSLAAPQPGNRGLLFEVWDDASDLTEAGPGYRWQFVPNASSPVRFLSGAKQSFSSRLRGFFVAPETNNYTFWIQADGRASLYLSLSQDPGCKARIAYLPAGNSGWLEHWEKNWSESWQPKSPKFELTAGSRYYLEAWHHGKAPSSGMRVGVQIHNTWLNPHVVNTYYLERHEIWARALQLPEVQMLTVSGTGWFSISWNNISSNMIPTNATAQQVQIAIEGLLSIQCETEPSSAKILFQNGFEKDTKNSVTTGRIVSGTEPFCGRFSVHRPEQLVKTSPSTLPRYDLTEYPHVCFAHKGHMSKILHISVAYTNVTLHSVKRNLTCQWDFNDSDLESWTFTCTNLWKGCVNHSMLLQDLPTNSPVFVHQIDLTIPETQKETSESLYLDELVITDSNMTVSRSPKPPWPDGRIIEAVTVVGASPTYNVSLLVAGCGASLPLLSLRGALLLDGSEEDGHLSVSTEDARINLTVRRLQKSSPPIGGTFRIYLANTVISGIPVNISSSHLHRLLQENTDNSTAPYFNISDFTVIKDSDSCYESIWTLTWKTKTGDLPNVINVSDENLTGLNPTVTSRVVYDGGVFIGPIFGDMLATFNNNTQVVVVVNDVLANCSGSCSFQFSQEMTPLVSEVEYLSDDGSQATIVIRGTGFTEEKAALQVEVNSSTCRVITLNETELLCQMERLPVGVYQVTLLVRPYGFALNTSTGEGIFLSAEPKLVAIEPPTASEIGGLRVALRGTGLEGINLVLFGSQPCPISANTRNSTRIECQVPSRGTEDAVVPVTLISGHLSTTFTNLFQYDPSLNPVVVSLSRNRSGISGGQELHIGISSFAVYQGLAIKVQVGHLWGQIRAQTGRGVNVTLPALPQGWYNVSVIINGVAVATSNRTEPLIRYASEIFSVEPCCGSLLGGTLLTISGVGFSQNPALVSVSLNEQPCMITHLSEETIRCLTPPAANFSNDDSQDISASVNVLLGSRLLLHASLEKNTTIFNYQRTLTPLITTFRTEVTGSSLFLSIQGINITESVAKLGDSECALEFQRGNNSAMFSQCSLLLTNLEPGIYPIRVIQKHLGYAHVAARLQSVTITPQITSIFPKQGSICGGMVLVISGTALKSRRNLVQVSLEGNYSCEIQNSDNNVIRCFLLPGAHPLPFERFTEASWALNVTVTVNGVGSVCLGDCTLHLHEQWTPLVDLVTWENSGAFTYLMIKGQQLARPSDSPAVHVNNQAVCRVTFWNETNIKCQMDCIAPGKYTVSVSNGRSGQACFRRATEVFTVMPQVHRFYPQNFSTNGGGLLTLAGSAMKGKSSTSVLVDHHPCLILNVTCTAIQCMVPPGNGTSALRLKVDGINIYLGRITYSEEFTPAFLSIVPAGLLLTMAVSRVTGMDNIHVFVGDFACSGITMTQSTLQCSAPPLPAGQYHVLGLDVLRGWASSNLTFTSELSVTSAHHNWGGLNGGAVHLRGMGFSPGQTSVTVCGTACEILGNMTTTALSCLAPRLNASLAILCGLTHSTVDCQEAGAAFIKCDVQVTVASSHQKESVFYLYTSHFFTVGIRDQLASCVVFPISPLALRDPKVERDEVLIYNSSCNITMETEAEMECEGANQPITAKITEIWKNWGQNTQ</sequence>
<dbReference type="SUPFAM" id="SSF56988">
    <property type="entry name" value="Anthrax protective antigen"/>
    <property type="match status" value="1"/>
</dbReference>
<dbReference type="Gene3D" id="2.60.40.10">
    <property type="entry name" value="Immunoglobulins"/>
    <property type="match status" value="7"/>
</dbReference>
<gene>
    <name evidence="3" type="primary">Pkhd1</name>
    <name evidence="3" type="ORF">CRYSOU_R02623</name>
</gene>
<keyword evidence="1" id="KW-0732">Signal</keyword>
<dbReference type="PANTHER" id="PTHR46769">
    <property type="entry name" value="POLYCYSTIC KIDNEY AND HEPATIC DISEASE 1 (AUTOSOMAL RECESSIVE)-LIKE 1"/>
    <property type="match status" value="1"/>
</dbReference>
<dbReference type="CDD" id="cd00603">
    <property type="entry name" value="IPT_PCSR"/>
    <property type="match status" value="6"/>
</dbReference>
<feature type="non-terminal residue" evidence="3">
    <location>
        <position position="1694"/>
    </location>
</feature>
<protein>
    <submittedName>
        <fullName evidence="3">PKHD1 protein</fullName>
    </submittedName>
</protein>